<accession>A0A1I7BM56</accession>
<dbReference type="InterPro" id="IPR011095">
    <property type="entry name" value="Dala_Dala_lig_C"/>
</dbReference>
<dbReference type="InterPro" id="IPR005905">
    <property type="entry name" value="D_ala_D_ala"/>
</dbReference>
<evidence type="ECO:0000313" key="18">
    <source>
        <dbReference type="EMBL" id="SFT88260.1"/>
    </source>
</evidence>
<dbReference type="AlphaFoldDB" id="A0A1I7BM56"/>
<evidence type="ECO:0000256" key="6">
    <source>
        <dbReference type="ARBA" id="ARBA00022598"/>
    </source>
</evidence>
<dbReference type="Gene3D" id="3.30.470.20">
    <property type="entry name" value="ATP-grasp fold, B domain"/>
    <property type="match status" value="1"/>
</dbReference>
<keyword evidence="15" id="KW-0460">Magnesium</keyword>
<dbReference type="Gene3D" id="3.30.1490.20">
    <property type="entry name" value="ATP-grasp fold, A domain"/>
    <property type="match status" value="1"/>
</dbReference>
<dbReference type="PANTHER" id="PTHR23132">
    <property type="entry name" value="D-ALANINE--D-ALANINE LIGASE"/>
    <property type="match status" value="1"/>
</dbReference>
<evidence type="ECO:0000313" key="19">
    <source>
        <dbReference type="Proteomes" id="UP000236454"/>
    </source>
</evidence>
<dbReference type="GO" id="GO:0005524">
    <property type="term" value="F:ATP binding"/>
    <property type="evidence" value="ECO:0007669"/>
    <property type="project" value="UniProtKB-UniRule"/>
</dbReference>
<dbReference type="InterPro" id="IPR011761">
    <property type="entry name" value="ATP-grasp"/>
</dbReference>
<dbReference type="SUPFAM" id="SSF52440">
    <property type="entry name" value="PreATP-grasp domain"/>
    <property type="match status" value="1"/>
</dbReference>
<dbReference type="InterPro" id="IPR016185">
    <property type="entry name" value="PreATP-grasp_dom_sf"/>
</dbReference>
<keyword evidence="10 13" id="KW-0573">Peptidoglycan synthesis</keyword>
<comment type="catalytic activity">
    <reaction evidence="12 13">
        <text>2 D-alanine + ATP = D-alanyl-D-alanine + ADP + phosphate + H(+)</text>
        <dbReference type="Rhea" id="RHEA:11224"/>
        <dbReference type="ChEBI" id="CHEBI:15378"/>
        <dbReference type="ChEBI" id="CHEBI:30616"/>
        <dbReference type="ChEBI" id="CHEBI:43474"/>
        <dbReference type="ChEBI" id="CHEBI:57416"/>
        <dbReference type="ChEBI" id="CHEBI:57822"/>
        <dbReference type="ChEBI" id="CHEBI:456216"/>
        <dbReference type="EC" id="6.3.2.4"/>
    </reaction>
</comment>
<dbReference type="UniPathway" id="UPA00219"/>
<evidence type="ECO:0000256" key="10">
    <source>
        <dbReference type="ARBA" id="ARBA00022984"/>
    </source>
</evidence>
<gene>
    <name evidence="13" type="primary">ddl</name>
    <name evidence="18" type="ORF">SAMN05216474_2900</name>
</gene>
<feature type="active site" evidence="14">
    <location>
        <position position="162"/>
    </location>
</feature>
<comment type="subcellular location">
    <subcellularLocation>
        <location evidence="2 13">Cytoplasm</location>
    </subcellularLocation>
</comment>
<evidence type="ECO:0000256" key="14">
    <source>
        <dbReference type="PIRSR" id="PIRSR039102-1"/>
    </source>
</evidence>
<dbReference type="Proteomes" id="UP000236454">
    <property type="component" value="Unassembled WGS sequence"/>
</dbReference>
<dbReference type="NCBIfam" id="TIGR01205">
    <property type="entry name" value="D_ala_D_alaTIGR"/>
    <property type="match status" value="1"/>
</dbReference>
<evidence type="ECO:0000256" key="11">
    <source>
        <dbReference type="ARBA" id="ARBA00023316"/>
    </source>
</evidence>
<dbReference type="InterPro" id="IPR000291">
    <property type="entry name" value="D-Ala_lig_Van_CS"/>
</dbReference>
<proteinExistence type="inferred from homology"/>
<dbReference type="EMBL" id="FPAS01000006">
    <property type="protein sequence ID" value="SFT88260.1"/>
    <property type="molecule type" value="Genomic_DNA"/>
</dbReference>
<feature type="active site" evidence="14">
    <location>
        <position position="14"/>
    </location>
</feature>
<dbReference type="STRING" id="477690.SAMN05216474_2900"/>
<comment type="pathway">
    <text evidence="13">Cell wall biogenesis; peptidoglycan biosynthesis.</text>
</comment>
<dbReference type="RefSeq" id="WP_090252311.1">
    <property type="nucleotide sequence ID" value="NZ_FPAS01000006.1"/>
</dbReference>
<dbReference type="GO" id="GO:0046872">
    <property type="term" value="F:metal ion binding"/>
    <property type="evidence" value="ECO:0007669"/>
    <property type="project" value="UniProtKB-KW"/>
</dbReference>
<dbReference type="SUPFAM" id="SSF56059">
    <property type="entry name" value="Glutathione synthetase ATP-binding domain-like"/>
    <property type="match status" value="1"/>
</dbReference>
<dbReference type="Gene3D" id="3.40.50.20">
    <property type="match status" value="1"/>
</dbReference>
<comment type="cofactor">
    <cofactor evidence="15">
        <name>Mg(2+)</name>
        <dbReference type="ChEBI" id="CHEBI:18420"/>
    </cofactor>
    <cofactor evidence="15">
        <name>Mn(2+)</name>
        <dbReference type="ChEBI" id="CHEBI:29035"/>
    </cofactor>
    <text evidence="15">Binds 2 magnesium or manganese ions per subunit.</text>
</comment>
<keyword evidence="15" id="KW-0479">Metal-binding</keyword>
<evidence type="ECO:0000256" key="1">
    <source>
        <dbReference type="ARBA" id="ARBA00001936"/>
    </source>
</evidence>
<evidence type="ECO:0000256" key="16">
    <source>
        <dbReference type="PROSITE-ProRule" id="PRU00409"/>
    </source>
</evidence>
<evidence type="ECO:0000256" key="15">
    <source>
        <dbReference type="PIRSR" id="PIRSR039102-3"/>
    </source>
</evidence>
<protein>
    <recommendedName>
        <fullName evidence="4 13">D-alanine--D-alanine ligase</fullName>
        <ecNumber evidence="4 13">6.3.2.4</ecNumber>
    </recommendedName>
    <alternativeName>
        <fullName evidence="13">D-Ala-D-Ala ligase</fullName>
    </alternativeName>
    <alternativeName>
        <fullName evidence="13">D-alanylalanine synthetase</fullName>
    </alternativeName>
</protein>
<evidence type="ECO:0000256" key="12">
    <source>
        <dbReference type="ARBA" id="ARBA00047614"/>
    </source>
</evidence>
<evidence type="ECO:0000256" key="2">
    <source>
        <dbReference type="ARBA" id="ARBA00004496"/>
    </source>
</evidence>
<feature type="binding site" evidence="15">
    <location>
        <position position="286"/>
    </location>
    <ligand>
        <name>Mg(2+)</name>
        <dbReference type="ChEBI" id="CHEBI:18420"/>
        <label>2</label>
    </ligand>
</feature>
<evidence type="ECO:0000259" key="17">
    <source>
        <dbReference type="PROSITE" id="PS50975"/>
    </source>
</evidence>
<dbReference type="InterPro" id="IPR011127">
    <property type="entry name" value="Dala_Dala_lig_N"/>
</dbReference>
<keyword evidence="7 16" id="KW-0547">Nucleotide-binding</keyword>
<evidence type="ECO:0000256" key="5">
    <source>
        <dbReference type="ARBA" id="ARBA00022490"/>
    </source>
</evidence>
<comment type="function">
    <text evidence="13">Cell wall formation.</text>
</comment>
<dbReference type="GO" id="GO:0005737">
    <property type="term" value="C:cytoplasm"/>
    <property type="evidence" value="ECO:0007669"/>
    <property type="project" value="UniProtKB-SubCell"/>
</dbReference>
<dbReference type="EC" id="6.3.2.4" evidence="4 13"/>
<evidence type="ECO:0000256" key="13">
    <source>
        <dbReference type="HAMAP-Rule" id="MF_00047"/>
    </source>
</evidence>
<sequence>MKKVGLLYGGYSSEFEISKNSAQTIYNNSANNYQLYLIEVKKEAWTVVLEDERIPFDFQNFQFQRNGENIQLDAAHIYIHGNPGENGKIQALLDMKGIPYVNSNALASELSFDKWFCNQFLKGLGANVAKSKVLQKNTTYSTEEVIEELGLPLFVKPCDSGSSYGISKVKNAADLTPAIEAAFNEGQTVVIESFLDGREFTCGVYQDKDGVHALPVTEIISDTDFFDFTAKYEGKSKEITPANLDQKATEAIQKEAVKAYQFLQLSSVARIDFMLVKDTPYIIEVNTTPGFSKASIVPQMLAAQGTKISDFWTNIYNYILED</sequence>
<evidence type="ECO:0000256" key="9">
    <source>
        <dbReference type="ARBA" id="ARBA00022960"/>
    </source>
</evidence>
<feature type="domain" description="ATP-grasp" evidence="17">
    <location>
        <begin position="118"/>
        <end position="317"/>
    </location>
</feature>
<dbReference type="GO" id="GO:0009252">
    <property type="term" value="P:peptidoglycan biosynthetic process"/>
    <property type="evidence" value="ECO:0007669"/>
    <property type="project" value="UniProtKB-UniRule"/>
</dbReference>
<feature type="binding site" evidence="15">
    <location>
        <position position="284"/>
    </location>
    <ligand>
        <name>Mg(2+)</name>
        <dbReference type="ChEBI" id="CHEBI:18420"/>
        <label>2</label>
    </ligand>
</feature>
<feature type="binding site" evidence="15">
    <location>
        <position position="284"/>
    </location>
    <ligand>
        <name>Mg(2+)</name>
        <dbReference type="ChEBI" id="CHEBI:18420"/>
        <label>1</label>
    </ligand>
</feature>
<evidence type="ECO:0000256" key="4">
    <source>
        <dbReference type="ARBA" id="ARBA00012216"/>
    </source>
</evidence>
<dbReference type="PROSITE" id="PS00843">
    <property type="entry name" value="DALA_DALA_LIGASE_1"/>
    <property type="match status" value="1"/>
</dbReference>
<dbReference type="PROSITE" id="PS00844">
    <property type="entry name" value="DALA_DALA_LIGASE_2"/>
    <property type="match status" value="1"/>
</dbReference>
<dbReference type="GO" id="GO:0071555">
    <property type="term" value="P:cell wall organization"/>
    <property type="evidence" value="ECO:0007669"/>
    <property type="project" value="UniProtKB-KW"/>
</dbReference>
<dbReference type="GO" id="GO:0008716">
    <property type="term" value="F:D-alanine-D-alanine ligase activity"/>
    <property type="evidence" value="ECO:0007669"/>
    <property type="project" value="UniProtKB-UniRule"/>
</dbReference>
<evidence type="ECO:0000256" key="8">
    <source>
        <dbReference type="ARBA" id="ARBA00022840"/>
    </source>
</evidence>
<dbReference type="GO" id="GO:0008360">
    <property type="term" value="P:regulation of cell shape"/>
    <property type="evidence" value="ECO:0007669"/>
    <property type="project" value="UniProtKB-KW"/>
</dbReference>
<keyword evidence="8 16" id="KW-0067">ATP-binding</keyword>
<keyword evidence="19" id="KW-1185">Reference proteome</keyword>
<keyword evidence="9 13" id="KW-0133">Cell shape</keyword>
<dbReference type="PROSITE" id="PS50975">
    <property type="entry name" value="ATP_GRASP"/>
    <property type="match status" value="1"/>
</dbReference>
<keyword evidence="15" id="KW-0464">Manganese</keyword>
<reference evidence="18 19" key="1">
    <citation type="submission" date="2016-10" db="EMBL/GenBank/DDBJ databases">
        <authorList>
            <person name="de Groot N.N."/>
        </authorList>
    </citation>
    <scope>NUCLEOTIDE SEQUENCE [LARGE SCALE GENOMIC DNA]</scope>
    <source>
        <strain evidence="18 19">CGMCC 1.7005</strain>
    </source>
</reference>
<keyword evidence="6 13" id="KW-0436">Ligase</keyword>
<dbReference type="HAMAP" id="MF_00047">
    <property type="entry name" value="Dala_Dala_lig"/>
    <property type="match status" value="1"/>
</dbReference>
<dbReference type="Pfam" id="PF07478">
    <property type="entry name" value="Dala_Dala_lig_C"/>
    <property type="match status" value="1"/>
</dbReference>
<keyword evidence="5 13" id="KW-0963">Cytoplasm</keyword>
<dbReference type="PIRSF" id="PIRSF039102">
    <property type="entry name" value="Ddl/VanB"/>
    <property type="match status" value="1"/>
</dbReference>
<feature type="binding site" evidence="15">
    <location>
        <position position="272"/>
    </location>
    <ligand>
        <name>Mg(2+)</name>
        <dbReference type="ChEBI" id="CHEBI:18420"/>
        <label>1</label>
    </ligand>
</feature>
<dbReference type="PANTHER" id="PTHR23132:SF23">
    <property type="entry name" value="D-ALANINE--D-ALANINE LIGASE B"/>
    <property type="match status" value="1"/>
</dbReference>
<dbReference type="NCBIfam" id="NF002527">
    <property type="entry name" value="PRK01966.1-3"/>
    <property type="match status" value="1"/>
</dbReference>
<dbReference type="Pfam" id="PF01820">
    <property type="entry name" value="Dala_Dala_lig_N"/>
    <property type="match status" value="1"/>
</dbReference>
<dbReference type="OrthoDB" id="9813261at2"/>
<dbReference type="InterPro" id="IPR013815">
    <property type="entry name" value="ATP_grasp_subdomain_1"/>
</dbReference>
<name>A0A1I7BM56_9FLAO</name>
<evidence type="ECO:0000256" key="7">
    <source>
        <dbReference type="ARBA" id="ARBA00022741"/>
    </source>
</evidence>
<feature type="active site" evidence="14">
    <location>
        <position position="295"/>
    </location>
</feature>
<organism evidence="18 19">
    <name type="scientific">Lishizhenia tianjinensis</name>
    <dbReference type="NCBI Taxonomy" id="477690"/>
    <lineage>
        <taxon>Bacteria</taxon>
        <taxon>Pseudomonadati</taxon>
        <taxon>Bacteroidota</taxon>
        <taxon>Flavobacteriia</taxon>
        <taxon>Flavobacteriales</taxon>
        <taxon>Crocinitomicaceae</taxon>
        <taxon>Lishizhenia</taxon>
    </lineage>
</organism>
<comment type="similarity">
    <text evidence="3 13">Belongs to the D-alanine--D-alanine ligase family.</text>
</comment>
<comment type="cofactor">
    <cofactor evidence="1">
        <name>Mn(2+)</name>
        <dbReference type="ChEBI" id="CHEBI:29035"/>
    </cofactor>
</comment>
<keyword evidence="11 13" id="KW-0961">Cell wall biogenesis/degradation</keyword>
<evidence type="ECO:0000256" key="3">
    <source>
        <dbReference type="ARBA" id="ARBA00010871"/>
    </source>
</evidence>